<reference evidence="5 6" key="1">
    <citation type="submission" date="2009-02" db="EMBL/GenBank/DDBJ databases">
        <title>Sequencing of the draft genome and assembly of Dethiobacter alkaliphilus AHT 1.</title>
        <authorList>
            <consortium name="US DOE Joint Genome Institute (JGI-PGF)"/>
            <person name="Lucas S."/>
            <person name="Copeland A."/>
            <person name="Lapidus A."/>
            <person name="Glavina del Rio T."/>
            <person name="Dalin E."/>
            <person name="Tice H."/>
            <person name="Bruce D."/>
            <person name="Goodwin L."/>
            <person name="Pitluck S."/>
            <person name="Larimer F."/>
            <person name="Land M.L."/>
            <person name="Hauser L."/>
            <person name="Muyzer G."/>
        </authorList>
    </citation>
    <scope>NUCLEOTIDE SEQUENCE [LARGE SCALE GENOMIC DNA]</scope>
    <source>
        <strain evidence="5 6">AHT 1</strain>
    </source>
</reference>
<dbReference type="PROSITE" id="PS51671">
    <property type="entry name" value="ACT"/>
    <property type="match status" value="1"/>
</dbReference>
<organism evidence="5 6">
    <name type="scientific">Dethiobacter alkaliphilus AHT 1</name>
    <dbReference type="NCBI Taxonomy" id="555088"/>
    <lineage>
        <taxon>Bacteria</taxon>
        <taxon>Bacillati</taxon>
        <taxon>Bacillota</taxon>
        <taxon>Dethiobacteria</taxon>
        <taxon>Dethiobacterales</taxon>
        <taxon>Dethiobacteraceae</taxon>
        <taxon>Dethiobacter</taxon>
    </lineage>
</organism>
<dbReference type="Gene3D" id="3.10.580.10">
    <property type="entry name" value="CBS-domain"/>
    <property type="match status" value="1"/>
</dbReference>
<evidence type="ECO:0000259" key="3">
    <source>
        <dbReference type="PROSITE" id="PS51371"/>
    </source>
</evidence>
<dbReference type="RefSeq" id="WP_008516906.1">
    <property type="nucleotide sequence ID" value="NZ_ACJM01000009.1"/>
</dbReference>
<dbReference type="AlphaFoldDB" id="C0GHE7"/>
<dbReference type="InterPro" id="IPR045865">
    <property type="entry name" value="ACT-like_dom_sf"/>
</dbReference>
<gene>
    <name evidence="5" type="ORF">DealDRAFT_1906</name>
</gene>
<dbReference type="STRING" id="555088.DealDRAFT_1906"/>
<dbReference type="PROSITE" id="PS51371">
    <property type="entry name" value="CBS"/>
    <property type="match status" value="2"/>
</dbReference>
<feature type="domain" description="CBS" evidence="3">
    <location>
        <begin position="81"/>
        <end position="136"/>
    </location>
</feature>
<dbReference type="InterPro" id="IPR000644">
    <property type="entry name" value="CBS_dom"/>
</dbReference>
<proteinExistence type="predicted"/>
<dbReference type="OrthoDB" id="9802114at2"/>
<evidence type="ECO:0000313" key="6">
    <source>
        <dbReference type="Proteomes" id="UP000006443"/>
    </source>
</evidence>
<dbReference type="PANTHER" id="PTHR43080:SF2">
    <property type="entry name" value="CBS DOMAIN-CONTAINING PROTEIN"/>
    <property type="match status" value="1"/>
</dbReference>
<protein>
    <submittedName>
        <fullName evidence="5">CBS domain containing protein</fullName>
    </submittedName>
</protein>
<dbReference type="SUPFAM" id="SSF55021">
    <property type="entry name" value="ACT-like"/>
    <property type="match status" value="1"/>
</dbReference>
<feature type="domain" description="CBS" evidence="3">
    <location>
        <begin position="7"/>
        <end position="62"/>
    </location>
</feature>
<keyword evidence="1 2" id="KW-0129">CBS domain</keyword>
<dbReference type="EMBL" id="ACJM01000009">
    <property type="protein sequence ID" value="EEG77153.1"/>
    <property type="molecule type" value="Genomic_DNA"/>
</dbReference>
<dbReference type="InterPro" id="IPR051257">
    <property type="entry name" value="Diverse_CBS-Domain"/>
</dbReference>
<dbReference type="InterPro" id="IPR046342">
    <property type="entry name" value="CBS_dom_sf"/>
</dbReference>
<dbReference type="CDD" id="cd04584">
    <property type="entry name" value="CBS_pair_AcuB_like"/>
    <property type="match status" value="1"/>
</dbReference>
<dbReference type="PANTHER" id="PTHR43080">
    <property type="entry name" value="CBS DOMAIN-CONTAINING PROTEIN CBSX3, MITOCHONDRIAL"/>
    <property type="match status" value="1"/>
</dbReference>
<evidence type="ECO:0000256" key="1">
    <source>
        <dbReference type="ARBA" id="ARBA00023122"/>
    </source>
</evidence>
<name>C0GHE7_DETAL</name>
<feature type="domain" description="ACT" evidence="4">
    <location>
        <begin position="142"/>
        <end position="220"/>
    </location>
</feature>
<accession>C0GHE7</accession>
<evidence type="ECO:0000313" key="5">
    <source>
        <dbReference type="EMBL" id="EEG77153.1"/>
    </source>
</evidence>
<dbReference type="Pfam" id="PF00571">
    <property type="entry name" value="CBS"/>
    <property type="match status" value="2"/>
</dbReference>
<dbReference type="InterPro" id="IPR002912">
    <property type="entry name" value="ACT_dom"/>
</dbReference>
<dbReference type="SUPFAM" id="SSF54631">
    <property type="entry name" value="CBS-domain pair"/>
    <property type="match status" value="1"/>
</dbReference>
<dbReference type="eggNOG" id="COG0517">
    <property type="taxonomic scope" value="Bacteria"/>
</dbReference>
<evidence type="ECO:0000256" key="2">
    <source>
        <dbReference type="PROSITE-ProRule" id="PRU00703"/>
    </source>
</evidence>
<sequence>MLIKDRMTKDVITVSPETTVPDALNLMEEKDVRHLPVVEKGRLTGIVSMLDLVRATPSPATSLSIWELNYLLAKLPVQDIMTKDVISVGPDTPIDDAALLMRTNKIGGLPVVKEEQVVGIVTETDIFSAVLEMFGVTRGGLRLTLELPDQHGALVKAAEMFRNFGVNVVSLTVLPSDAEKNVGQSVWRLQDCENVDELLDFLKEKSYRVIHYSENDVCEQ</sequence>
<comment type="caution">
    <text evidence="5">The sequence shown here is derived from an EMBL/GenBank/DDBJ whole genome shotgun (WGS) entry which is preliminary data.</text>
</comment>
<dbReference type="Proteomes" id="UP000006443">
    <property type="component" value="Unassembled WGS sequence"/>
</dbReference>
<keyword evidence="6" id="KW-1185">Reference proteome</keyword>
<dbReference type="SMART" id="SM00116">
    <property type="entry name" value="CBS"/>
    <property type="match status" value="2"/>
</dbReference>
<evidence type="ECO:0000259" key="4">
    <source>
        <dbReference type="PROSITE" id="PS51671"/>
    </source>
</evidence>